<evidence type="ECO:0000313" key="1">
    <source>
        <dbReference type="EMBL" id="QSL65431.1"/>
    </source>
</evidence>
<protein>
    <submittedName>
        <fullName evidence="1">Uncharacterized protein</fullName>
    </submittedName>
</protein>
<dbReference type="AlphaFoldDB" id="A0A899FUH2"/>
<evidence type="ECO:0000313" key="2">
    <source>
        <dbReference type="Proteomes" id="UP000663699"/>
    </source>
</evidence>
<dbReference type="OrthoDB" id="5352132at2759"/>
<sequence>MNGLIVIEHMGTREFASNNPFRLISTSSSITEYKNVSHMATTVIAKPKSQHTTSRTASQWERKPFHHSKQDVKTIIPSNERTHRSHKFFPFSKEKEQEKAILKENSKEKTNDHPRKERRSRIHVDRIDLLDVTAVYGSGAFHHDGPFDACNPYRNKSSKKDPVLAFHEDSMSMSFSKMDAENSKFSIDKYFGNRDVEAYNEFSPSAFYSRKNRSSDLHHGSARSGLGTSTFLEGTHASQASIRRVALLSDEEKNEKDNKLSGFQGHCSTHDNDLNCKRSFAHRIRGSKKDSHSNFLSTYSMDSSYLSETSGQIDVEKTTFSTKKKNISIPQNNFQTISSDNSESSCASKGLLNRVRSLKVGGSRDNHSENQ</sequence>
<dbReference type="PANTHER" id="PTHR28307">
    <property type="entry name" value="PROTEIN PAL1"/>
    <property type="match status" value="1"/>
</dbReference>
<keyword evidence="2" id="KW-1185">Reference proteome</keyword>
<organism evidence="1 2">
    <name type="scientific">Pneumocystis wakefieldiae</name>
    <dbReference type="NCBI Taxonomy" id="38082"/>
    <lineage>
        <taxon>Eukaryota</taxon>
        <taxon>Fungi</taxon>
        <taxon>Dikarya</taxon>
        <taxon>Ascomycota</taxon>
        <taxon>Taphrinomycotina</taxon>
        <taxon>Pneumocystomycetes</taxon>
        <taxon>Pneumocystaceae</taxon>
        <taxon>Pneumocystis</taxon>
    </lineage>
</organism>
<gene>
    <name evidence="1" type="ORF">MERGE_002742</name>
</gene>
<dbReference type="PANTHER" id="PTHR28307:SF2">
    <property type="entry name" value="PROTEIN PAL1"/>
    <property type="match status" value="1"/>
</dbReference>
<dbReference type="InterPro" id="IPR013226">
    <property type="entry name" value="Pal1"/>
</dbReference>
<reference evidence="1" key="1">
    <citation type="submission" date="2020-06" db="EMBL/GenBank/DDBJ databases">
        <title>Genomes of multiple members of Pneumocystis genus reveal paths to human pathogen Pneumocystis jirovecii.</title>
        <authorList>
            <person name="Cisse O.H."/>
            <person name="Ma L."/>
            <person name="Dekker J."/>
            <person name="Khil P."/>
            <person name="Jo J."/>
            <person name="Brenchley J."/>
            <person name="Blair R."/>
            <person name="Pahar B."/>
            <person name="Chabe M."/>
            <person name="Van Rompay K.A."/>
            <person name="Keesler R."/>
            <person name="Sukura A."/>
            <person name="Hirsch V."/>
            <person name="Kutty G."/>
            <person name="Liu Y."/>
            <person name="Peng L."/>
            <person name="Chen J."/>
            <person name="Song J."/>
            <person name="Weissenbacher-Lang C."/>
            <person name="Xu J."/>
            <person name="Upham N.S."/>
            <person name="Stajich J.E."/>
            <person name="Cuomo C.A."/>
            <person name="Cushion M.T."/>
            <person name="Kovacs J.A."/>
        </authorList>
    </citation>
    <scope>NUCLEOTIDE SEQUENCE</scope>
    <source>
        <strain evidence="1">2A</strain>
    </source>
</reference>
<dbReference type="Proteomes" id="UP000663699">
    <property type="component" value="Chromosome 6"/>
</dbReference>
<dbReference type="Pfam" id="PF08316">
    <property type="entry name" value="Pal1"/>
    <property type="match status" value="1"/>
</dbReference>
<proteinExistence type="predicted"/>
<name>A0A899FUH2_9ASCO</name>
<dbReference type="EMBL" id="CP054537">
    <property type="protein sequence ID" value="QSL65431.1"/>
    <property type="molecule type" value="Genomic_DNA"/>
</dbReference>
<accession>A0A899FUH2</accession>
<dbReference type="GO" id="GO:0005737">
    <property type="term" value="C:cytoplasm"/>
    <property type="evidence" value="ECO:0007669"/>
    <property type="project" value="TreeGrafter"/>
</dbReference>